<dbReference type="CDD" id="cd04179">
    <property type="entry name" value="DPM_DPG-synthase_like"/>
    <property type="match status" value="1"/>
</dbReference>
<dbReference type="InterPro" id="IPR029044">
    <property type="entry name" value="Nucleotide-diphossugar_trans"/>
</dbReference>
<evidence type="ECO:0000259" key="8">
    <source>
        <dbReference type="Pfam" id="PF00535"/>
    </source>
</evidence>
<dbReference type="EMBL" id="LBTJ01000053">
    <property type="protein sequence ID" value="KKQ36841.1"/>
    <property type="molecule type" value="Genomic_DNA"/>
</dbReference>
<reference evidence="9 10" key="1">
    <citation type="journal article" date="2015" name="Nature">
        <title>rRNA introns, odd ribosomes, and small enigmatic genomes across a large radiation of phyla.</title>
        <authorList>
            <person name="Brown C.T."/>
            <person name="Hug L.A."/>
            <person name="Thomas B.C."/>
            <person name="Sharon I."/>
            <person name="Castelle C.J."/>
            <person name="Singh A."/>
            <person name="Wilkins M.J."/>
            <person name="Williams K.H."/>
            <person name="Banfield J.F."/>
        </authorList>
    </citation>
    <scope>NUCLEOTIDE SEQUENCE [LARGE SCALE GENOMIC DNA]</scope>
</reference>
<dbReference type="GO" id="GO:0099621">
    <property type="term" value="F:undecaprenyl-phosphate 4-deoxy-4-formamido-L-arabinose transferase activity"/>
    <property type="evidence" value="ECO:0007669"/>
    <property type="project" value="TreeGrafter"/>
</dbReference>
<dbReference type="STRING" id="1618481.US54_C0053G0007"/>
<protein>
    <submittedName>
        <fullName evidence="9">Glycosyl transferase family 39</fullName>
    </submittedName>
</protein>
<gene>
    <name evidence="9" type="ORF">US54_C0053G0007</name>
</gene>
<keyword evidence="7" id="KW-0472">Membrane</keyword>
<dbReference type="AlphaFoldDB" id="A0A0G0K8B2"/>
<evidence type="ECO:0000256" key="4">
    <source>
        <dbReference type="ARBA" id="ARBA00022692"/>
    </source>
</evidence>
<evidence type="ECO:0000313" key="9">
    <source>
        <dbReference type="EMBL" id="KKQ36841.1"/>
    </source>
</evidence>
<dbReference type="Proteomes" id="UP000034471">
    <property type="component" value="Unassembled WGS sequence"/>
</dbReference>
<evidence type="ECO:0000313" key="10">
    <source>
        <dbReference type="Proteomes" id="UP000034471"/>
    </source>
</evidence>
<comment type="caution">
    <text evidence="9">The sequence shown here is derived from an EMBL/GenBank/DDBJ whole genome shotgun (WGS) entry which is preliminary data.</text>
</comment>
<dbReference type="SUPFAM" id="SSF53448">
    <property type="entry name" value="Nucleotide-diphospho-sugar transferases"/>
    <property type="match status" value="1"/>
</dbReference>
<feature type="domain" description="Glycosyltransferase 2-like" evidence="8">
    <location>
        <begin position="4"/>
        <end position="165"/>
    </location>
</feature>
<keyword evidence="2" id="KW-0328">Glycosyltransferase</keyword>
<keyword evidence="6" id="KW-1133">Transmembrane helix</keyword>
<keyword evidence="1" id="KW-1003">Cell membrane</keyword>
<accession>A0A0G0K8B2</accession>
<evidence type="ECO:0000256" key="7">
    <source>
        <dbReference type="ARBA" id="ARBA00023136"/>
    </source>
</evidence>
<dbReference type="Pfam" id="PF00535">
    <property type="entry name" value="Glycos_transf_2"/>
    <property type="match status" value="1"/>
</dbReference>
<name>A0A0G0K8B2_9BACT</name>
<dbReference type="GO" id="GO:0005886">
    <property type="term" value="C:plasma membrane"/>
    <property type="evidence" value="ECO:0007669"/>
    <property type="project" value="TreeGrafter"/>
</dbReference>
<sequence length="242" mass="27591">MKISAVLPILNEEKIITTTIKQLDKKLSCSTGQYEIIAVNDGSEDNTLQKLNKLQKEYPNLTIIDHKENKGYGGALQSGIKKAKYEWILFMDSDMQFDINDLDKFIQKISISDFIIGYRSKRADNMKRIIISKIYNYMVSLLFGLKITDIDCAFKLMKKSSIQKLGELPNSFFVSTALLVRAIKQNVKITEIPVKHLPRTKGVSTVTSAQIIRAIKDLIKIYLEMHFGIQLTRQNIAVIQVE</sequence>
<dbReference type="PANTHER" id="PTHR48090">
    <property type="entry name" value="UNDECAPRENYL-PHOSPHATE 4-DEOXY-4-FORMAMIDO-L-ARABINOSE TRANSFERASE-RELATED"/>
    <property type="match status" value="1"/>
</dbReference>
<keyword evidence="4" id="KW-0812">Transmembrane</keyword>
<keyword evidence="5" id="KW-0448">Lipopolysaccharide biosynthesis</keyword>
<organism evidence="9 10">
    <name type="scientific">Candidatus Roizmanbacteria bacterium GW2011_GWA2_37_7</name>
    <dbReference type="NCBI Taxonomy" id="1618481"/>
    <lineage>
        <taxon>Bacteria</taxon>
        <taxon>Candidatus Roizmaniibacteriota</taxon>
    </lineage>
</organism>
<evidence type="ECO:0000256" key="1">
    <source>
        <dbReference type="ARBA" id="ARBA00022475"/>
    </source>
</evidence>
<dbReference type="Gene3D" id="3.90.550.10">
    <property type="entry name" value="Spore Coat Polysaccharide Biosynthesis Protein SpsA, Chain A"/>
    <property type="match status" value="1"/>
</dbReference>
<dbReference type="GO" id="GO:0009103">
    <property type="term" value="P:lipopolysaccharide biosynthetic process"/>
    <property type="evidence" value="ECO:0007669"/>
    <property type="project" value="UniProtKB-KW"/>
</dbReference>
<dbReference type="InterPro" id="IPR001173">
    <property type="entry name" value="Glyco_trans_2-like"/>
</dbReference>
<keyword evidence="3 9" id="KW-0808">Transferase</keyword>
<dbReference type="InterPro" id="IPR050256">
    <property type="entry name" value="Glycosyltransferase_2"/>
</dbReference>
<evidence type="ECO:0000256" key="3">
    <source>
        <dbReference type="ARBA" id="ARBA00022679"/>
    </source>
</evidence>
<evidence type="ECO:0000256" key="6">
    <source>
        <dbReference type="ARBA" id="ARBA00022989"/>
    </source>
</evidence>
<proteinExistence type="predicted"/>
<evidence type="ECO:0000256" key="5">
    <source>
        <dbReference type="ARBA" id="ARBA00022985"/>
    </source>
</evidence>
<dbReference type="PANTHER" id="PTHR48090:SF3">
    <property type="entry name" value="UNDECAPRENYL-PHOSPHATE 4-DEOXY-4-FORMAMIDO-L-ARABINOSE TRANSFERASE"/>
    <property type="match status" value="1"/>
</dbReference>
<evidence type="ECO:0000256" key="2">
    <source>
        <dbReference type="ARBA" id="ARBA00022676"/>
    </source>
</evidence>